<keyword evidence="3" id="KW-1185">Reference proteome</keyword>
<organism evidence="2 3">
    <name type="scientific">Polyplosphaeria fusca</name>
    <dbReference type="NCBI Taxonomy" id="682080"/>
    <lineage>
        <taxon>Eukaryota</taxon>
        <taxon>Fungi</taxon>
        <taxon>Dikarya</taxon>
        <taxon>Ascomycota</taxon>
        <taxon>Pezizomycotina</taxon>
        <taxon>Dothideomycetes</taxon>
        <taxon>Pleosporomycetidae</taxon>
        <taxon>Pleosporales</taxon>
        <taxon>Tetraplosphaeriaceae</taxon>
        <taxon>Polyplosphaeria</taxon>
    </lineage>
</organism>
<evidence type="ECO:0000313" key="2">
    <source>
        <dbReference type="EMBL" id="KAF2731146.1"/>
    </source>
</evidence>
<feature type="compositionally biased region" description="Polar residues" evidence="1">
    <location>
        <begin position="153"/>
        <end position="169"/>
    </location>
</feature>
<feature type="compositionally biased region" description="Polar residues" evidence="1">
    <location>
        <begin position="17"/>
        <end position="26"/>
    </location>
</feature>
<comment type="caution">
    <text evidence="2">The sequence shown here is derived from an EMBL/GenBank/DDBJ whole genome shotgun (WGS) entry which is preliminary data.</text>
</comment>
<feature type="compositionally biased region" description="Low complexity" evidence="1">
    <location>
        <begin position="88"/>
        <end position="112"/>
    </location>
</feature>
<feature type="compositionally biased region" description="Low complexity" evidence="1">
    <location>
        <begin position="120"/>
        <end position="152"/>
    </location>
</feature>
<reference evidence="2" key="1">
    <citation type="journal article" date="2020" name="Stud. Mycol.">
        <title>101 Dothideomycetes genomes: a test case for predicting lifestyles and emergence of pathogens.</title>
        <authorList>
            <person name="Haridas S."/>
            <person name="Albert R."/>
            <person name="Binder M."/>
            <person name="Bloem J."/>
            <person name="Labutti K."/>
            <person name="Salamov A."/>
            <person name="Andreopoulos B."/>
            <person name="Baker S."/>
            <person name="Barry K."/>
            <person name="Bills G."/>
            <person name="Bluhm B."/>
            <person name="Cannon C."/>
            <person name="Castanera R."/>
            <person name="Culley D."/>
            <person name="Daum C."/>
            <person name="Ezra D."/>
            <person name="Gonzalez J."/>
            <person name="Henrissat B."/>
            <person name="Kuo A."/>
            <person name="Liang C."/>
            <person name="Lipzen A."/>
            <person name="Lutzoni F."/>
            <person name="Magnuson J."/>
            <person name="Mondo S."/>
            <person name="Nolan M."/>
            <person name="Ohm R."/>
            <person name="Pangilinan J."/>
            <person name="Park H.-J."/>
            <person name="Ramirez L."/>
            <person name="Alfaro M."/>
            <person name="Sun H."/>
            <person name="Tritt A."/>
            <person name="Yoshinaga Y."/>
            <person name="Zwiers L.-H."/>
            <person name="Turgeon B."/>
            <person name="Goodwin S."/>
            <person name="Spatafora J."/>
            <person name="Crous P."/>
            <person name="Grigoriev I."/>
        </authorList>
    </citation>
    <scope>NUCLEOTIDE SEQUENCE</scope>
    <source>
        <strain evidence="2">CBS 125425</strain>
    </source>
</reference>
<sequence length="675" mass="73523">MSQFPQAPAPGAYVPPDQNTQSSQAGYNAPQPSPYGAPQHHGMKAGFGQMLDQAVTTGKPMLNKLGKTISSKLGGKQSAPGTPQHLESYQNYQQHHQQQNQQQNQYQSAQQPPQQPFSPQPQQQQQQWQQPQNAYNSPQQSPYPQSNPQSNYATPASGHSGQSNYFQQNPAPPTSQIPQQQSNVQSYNPNQFGQGQNVGVEQAQPPQQYNQGQLDQSQSQGQVQTPQGQFQPVQFGGQQQSGVVPSPAQNASIPPPLGSNIPPYAPQPPSQQQQAYIPPTPGSDHANLASQNASPAPQQAQPYAPSPPPQPYGQAPILPTYPTQGQQQQQQQQQQWAPMSPASPQGPFPGQMTPSMSPPPQTPVTQGAPFAPTEFIAELPADLGNLKFGDTAKPERPPSNPPQGAGYQAYQPPGQGPSGQRFSIPRRAISTSSLPVADPWRIADPVTELPTREFYMLADLLFDALDQRYEPQGTGLLEATKILESSKAQEDWKPRDPDTGEEVAQLFMLDNYSAFARMWSLQGIPHMMVPVARALAPLMTFQPQTHSHEMAIAKEATPATATYPTYIPALNRAGWYKSLFLEVLCEPESLHMMMTKFCADSYRPGALNQPDFQKQDKAEVPGLAARAKAARHAAVPRVCQEMAVEMQRQTAQTAQSQGGQHTHPSGLNPDSVLKL</sequence>
<name>A0A9P4UZI4_9PLEO</name>
<dbReference type="OrthoDB" id="3941538at2759"/>
<evidence type="ECO:0000313" key="3">
    <source>
        <dbReference type="Proteomes" id="UP000799444"/>
    </source>
</evidence>
<feature type="compositionally biased region" description="Low complexity" evidence="1">
    <location>
        <begin position="647"/>
        <end position="660"/>
    </location>
</feature>
<dbReference type="Proteomes" id="UP000799444">
    <property type="component" value="Unassembled WGS sequence"/>
</dbReference>
<feature type="region of interest" description="Disordered" evidence="1">
    <location>
        <begin position="1"/>
        <end position="368"/>
    </location>
</feature>
<accession>A0A9P4UZI4</accession>
<feature type="compositionally biased region" description="Low complexity" evidence="1">
    <location>
        <begin position="324"/>
        <end position="335"/>
    </location>
</feature>
<dbReference type="EMBL" id="ML996202">
    <property type="protein sequence ID" value="KAF2731146.1"/>
    <property type="molecule type" value="Genomic_DNA"/>
</dbReference>
<dbReference type="AlphaFoldDB" id="A0A9P4UZI4"/>
<feature type="compositionally biased region" description="Pro residues" evidence="1">
    <location>
        <begin position="253"/>
        <end position="269"/>
    </location>
</feature>
<feature type="compositionally biased region" description="Polar residues" evidence="1">
    <location>
        <begin position="176"/>
        <end position="199"/>
    </location>
</feature>
<feature type="compositionally biased region" description="Low complexity" evidence="1">
    <location>
        <begin position="289"/>
        <end position="303"/>
    </location>
</feature>
<proteinExistence type="predicted"/>
<gene>
    <name evidence="2" type="ORF">EJ04DRAFT_16593</name>
</gene>
<feature type="compositionally biased region" description="Low complexity" evidence="1">
    <location>
        <begin position="202"/>
        <end position="247"/>
    </location>
</feature>
<feature type="region of interest" description="Disordered" evidence="1">
    <location>
        <begin position="646"/>
        <end position="675"/>
    </location>
</feature>
<feature type="region of interest" description="Disordered" evidence="1">
    <location>
        <begin position="385"/>
        <end position="423"/>
    </location>
</feature>
<evidence type="ECO:0000256" key="1">
    <source>
        <dbReference type="SAM" id="MobiDB-lite"/>
    </source>
</evidence>
<protein>
    <submittedName>
        <fullName evidence="2">Uncharacterized protein</fullName>
    </submittedName>
</protein>